<keyword evidence="5" id="KW-1185">Reference proteome</keyword>
<dbReference type="FunFam" id="3.90.70.10:FF:000202">
    <property type="entry name" value="Unplaced genomic scaffold supercont1.10, whole genome shotgun sequence"/>
    <property type="match status" value="1"/>
</dbReference>
<keyword evidence="1" id="KW-0378">Hydrolase</keyword>
<evidence type="ECO:0000259" key="3">
    <source>
        <dbReference type="PROSITE" id="PS50235"/>
    </source>
</evidence>
<dbReference type="KEGG" id="spu:576951"/>
<evidence type="ECO:0000313" key="5">
    <source>
        <dbReference type="Proteomes" id="UP000007110"/>
    </source>
</evidence>
<dbReference type="GO" id="GO:0005634">
    <property type="term" value="C:nucleus"/>
    <property type="evidence" value="ECO:0000318"/>
    <property type="project" value="GO_Central"/>
</dbReference>
<dbReference type="GO" id="GO:0031647">
    <property type="term" value="P:regulation of protein stability"/>
    <property type="evidence" value="ECO:0000318"/>
    <property type="project" value="GO_Central"/>
</dbReference>
<dbReference type="PROSITE" id="PS50235">
    <property type="entry name" value="USP_3"/>
    <property type="match status" value="1"/>
</dbReference>
<keyword evidence="1" id="KW-0788">Thiol protease</keyword>
<keyword evidence="1" id="KW-0645">Protease</keyword>
<organism evidence="4 5">
    <name type="scientific">Strongylocentrotus purpuratus</name>
    <name type="common">Purple sea urchin</name>
    <dbReference type="NCBI Taxonomy" id="7668"/>
    <lineage>
        <taxon>Eukaryota</taxon>
        <taxon>Metazoa</taxon>
        <taxon>Echinodermata</taxon>
        <taxon>Eleutherozoa</taxon>
        <taxon>Echinozoa</taxon>
        <taxon>Echinoidea</taxon>
        <taxon>Euechinoidea</taxon>
        <taxon>Echinacea</taxon>
        <taxon>Camarodonta</taxon>
        <taxon>Echinidea</taxon>
        <taxon>Strongylocentrotidae</taxon>
        <taxon>Strongylocentrotus</taxon>
    </lineage>
</organism>
<dbReference type="RefSeq" id="XP_782306.4">
    <property type="nucleotide sequence ID" value="XM_777213.5"/>
</dbReference>
<dbReference type="GO" id="GO:0004843">
    <property type="term" value="F:cysteine-type deubiquitinase activity"/>
    <property type="evidence" value="ECO:0000318"/>
    <property type="project" value="GO_Central"/>
</dbReference>
<protein>
    <recommendedName>
        <fullName evidence="1">Ubiquitin carboxyl-terminal hydrolase</fullName>
        <ecNumber evidence="1">3.4.19.12</ecNumber>
    </recommendedName>
</protein>
<keyword evidence="1" id="KW-0833">Ubl conjugation pathway</keyword>
<dbReference type="OrthoDB" id="10062454at2759"/>
<reference evidence="4" key="2">
    <citation type="submission" date="2021-01" db="UniProtKB">
        <authorList>
            <consortium name="EnsemblMetazoa"/>
        </authorList>
    </citation>
    <scope>IDENTIFICATION</scope>
</reference>
<dbReference type="PANTHER" id="PTHR24006">
    <property type="entry name" value="UBIQUITIN CARBOXYL-TERMINAL HYDROLASE"/>
    <property type="match status" value="1"/>
</dbReference>
<dbReference type="GO" id="GO:0005829">
    <property type="term" value="C:cytosol"/>
    <property type="evidence" value="ECO:0000318"/>
    <property type="project" value="GO_Central"/>
</dbReference>
<dbReference type="GeneID" id="576951"/>
<dbReference type="PROSITE" id="PS00973">
    <property type="entry name" value="USP_2"/>
    <property type="match status" value="1"/>
</dbReference>
<dbReference type="SUPFAM" id="SSF54001">
    <property type="entry name" value="Cysteine proteinases"/>
    <property type="match status" value="1"/>
</dbReference>
<evidence type="ECO:0000256" key="2">
    <source>
        <dbReference type="SAM" id="MobiDB-lite"/>
    </source>
</evidence>
<feature type="region of interest" description="Disordered" evidence="2">
    <location>
        <begin position="350"/>
        <end position="393"/>
    </location>
</feature>
<name>A0A7M7RCM5_STRPU</name>
<dbReference type="PANTHER" id="PTHR24006:SF905">
    <property type="entry name" value="UBIQUITIN CARBOXYL-TERMINAL HYDROLASE 1"/>
    <property type="match status" value="1"/>
</dbReference>
<dbReference type="Proteomes" id="UP000007110">
    <property type="component" value="Unassembled WGS sequence"/>
</dbReference>
<dbReference type="OMA" id="CSPETCC"/>
<accession>A0A7M7RCM5</accession>
<feature type="domain" description="USP" evidence="3">
    <location>
        <begin position="82"/>
        <end position="820"/>
    </location>
</feature>
<feature type="region of interest" description="Disordered" evidence="2">
    <location>
        <begin position="1"/>
        <end position="52"/>
    </location>
</feature>
<evidence type="ECO:0000313" key="4">
    <source>
        <dbReference type="EnsemblMetazoa" id="XP_782306"/>
    </source>
</evidence>
<dbReference type="EC" id="3.4.19.12" evidence="1"/>
<dbReference type="Pfam" id="PF00443">
    <property type="entry name" value="UCH"/>
    <property type="match status" value="2"/>
</dbReference>
<dbReference type="PROSITE" id="PS00972">
    <property type="entry name" value="USP_1"/>
    <property type="match status" value="1"/>
</dbReference>
<dbReference type="InParanoid" id="A0A7M7RCM5"/>
<dbReference type="Gene3D" id="3.90.70.10">
    <property type="entry name" value="Cysteine proteinases"/>
    <property type="match status" value="2"/>
</dbReference>
<dbReference type="EnsemblMetazoa" id="XM_777213">
    <property type="protein sequence ID" value="XP_782306"/>
    <property type="gene ID" value="LOC576951"/>
</dbReference>
<dbReference type="InterPro" id="IPR001394">
    <property type="entry name" value="Peptidase_C19_UCH"/>
</dbReference>
<dbReference type="GO" id="GO:0016579">
    <property type="term" value="P:protein deubiquitination"/>
    <property type="evidence" value="ECO:0007669"/>
    <property type="project" value="InterPro"/>
</dbReference>
<comment type="similarity">
    <text evidence="1">Belongs to the peptidase C19 family.</text>
</comment>
<dbReference type="GO" id="GO:0006508">
    <property type="term" value="P:proteolysis"/>
    <property type="evidence" value="ECO:0007669"/>
    <property type="project" value="UniProtKB-KW"/>
</dbReference>
<dbReference type="FunFam" id="3.90.70.10:FF:000391">
    <property type="entry name" value="Predicted protein"/>
    <property type="match status" value="1"/>
</dbReference>
<dbReference type="InterPro" id="IPR028889">
    <property type="entry name" value="USP"/>
</dbReference>
<reference evidence="5" key="1">
    <citation type="submission" date="2015-02" db="EMBL/GenBank/DDBJ databases">
        <title>Genome sequencing for Strongylocentrotus purpuratus.</title>
        <authorList>
            <person name="Murali S."/>
            <person name="Liu Y."/>
            <person name="Vee V."/>
            <person name="English A."/>
            <person name="Wang M."/>
            <person name="Skinner E."/>
            <person name="Han Y."/>
            <person name="Muzny D.M."/>
            <person name="Worley K.C."/>
            <person name="Gibbs R.A."/>
        </authorList>
    </citation>
    <scope>NUCLEOTIDE SEQUENCE</scope>
</reference>
<feature type="compositionally biased region" description="Basic and acidic residues" evidence="2">
    <location>
        <begin position="434"/>
        <end position="462"/>
    </location>
</feature>
<feature type="region of interest" description="Disordered" evidence="2">
    <location>
        <begin position="434"/>
        <end position="464"/>
    </location>
</feature>
<comment type="catalytic activity">
    <reaction evidence="1">
        <text>Thiol-dependent hydrolysis of ester, thioester, amide, peptide and isopeptide bonds formed by the C-terminal Gly of ubiquitin (a 76-residue protein attached to proteins as an intracellular targeting signal).</text>
        <dbReference type="EC" id="3.4.19.12"/>
    </reaction>
</comment>
<dbReference type="AlphaFoldDB" id="A0A7M7RCM5"/>
<evidence type="ECO:0000256" key="1">
    <source>
        <dbReference type="RuleBase" id="RU366025"/>
    </source>
</evidence>
<dbReference type="InterPro" id="IPR018200">
    <property type="entry name" value="USP_CS"/>
</dbReference>
<proteinExistence type="inferred from homology"/>
<dbReference type="CTD" id="7398"/>
<dbReference type="InterPro" id="IPR038765">
    <property type="entry name" value="Papain-like_cys_pep_sf"/>
</dbReference>
<dbReference type="InterPro" id="IPR050164">
    <property type="entry name" value="Peptidase_C19"/>
</dbReference>
<sequence length="825" mass="91119">MAMSAEPQQSPPRKRARLSLKLVRKDQQTSRVIAPVTEEPGENKDEEPNQQCDTAGDVASSYMEPQSSSIPSEYVIRVAPYTGLHNLGNTCYLNSVLQVLRYCPSFSDNLNRLSGLVSEKLKMKGEEEDIDGEDERSKRRRKEFIAQLKLVRAMNKLFSTMSEKEQSYVERLMPAGQELAMYPEDILEAIRDLNSMFKGYLQHDAQELLCCILSNIQEACQRLGERQGNTENTAYQDNVKTEHSETCRKAVRKLDMGGAGDGVTMETECGKLLGGGRPLGGRTTRSDKTLNEKKLDCKSFNSNGLVTHQENGFGDQPDSNGFGGHDRHVDSIKLCNGNITSTLRKSEKINGVAGGHHGGISPSNDSVRRRGGRKSALTNGHLSEKECNGMDGSLPETNGAGDCGSSKKKRLGLGRLTFQQYTLTKFGIIKKDKVPSTDEQHAQDDASHHHDIKSDSGDDSKEVSLNGTYASRNVTSNNSNDPDLSVDTTQVSLKVDDDVETVERLQGECSQPTTKEAIEKANIDKDKEISTELEDHTIPEPSRAHCALTPMVQDVGDEGGAVDTADAVTFLSEMKVIERLFQGTLVLQTRCLECESCSEKREDFQDVSVPVQSIPAFTSEEEHEERVPDVNPRNLSLGWALSEFTSVERLTDDNKYFCEHCFHLTEAERSVLFGRLPGVLIIQLKRFSAFINCFSPGGSVSKVNDHLAIPLTLNLAKWCSGSCQQKDTSYELSAVVAHSGSSSSSGHYIAYARVPQKNTESQACDADLPALDQCPGKESWAKFDDDRVQVLSDEDFESLLNPLQGNDSAATPYLLLYKDTRQIRR</sequence>